<dbReference type="GO" id="GO:0050660">
    <property type="term" value="F:flavin adenine dinucleotide binding"/>
    <property type="evidence" value="ECO:0007669"/>
    <property type="project" value="InterPro"/>
</dbReference>
<proteinExistence type="predicted"/>
<dbReference type="InterPro" id="IPR003669">
    <property type="entry name" value="Thymidylate_synthase_ThyX"/>
</dbReference>
<evidence type="ECO:0000313" key="1">
    <source>
        <dbReference type="EMBL" id="KUK87181.1"/>
    </source>
</evidence>
<sequence>MRVKISGFNFDKDYSENYKTPETICAAYARISRSEKSIEKLREESAKDIENARRSNEKIVFQLGHSSIAEHAVFNFDLVDISRFSIEYIQHHRLASFTEKSQRYVNMKNGFLIPEELKDDKDLEKEYIDFNREAFSLYEESFEFLNRTEDKQTSSEDSRYFLPLSTLTQCGMTVNGRTLEYMISRLKSQNIKELTKVGEELERESVKLAPSIIKYTKGKEKFKNNENMVEYELKGDNVKILNFTKNFSDLFIKTYLFHTDGERLTKKSLDKDFKENIIDKIFENLESYDKPPREFEIADYTFRIICSSSCFAQIKRHRIATLITQGYSLKSKPVIPATLKGTKFEKELLRLQKESYLLAKKLYKKNPLLYNYAVLNATKRCLILKMNGRELYHFVRLRSDKHAQWEIRNISDRIEKILKEKEPIMFKYLSGKDRYKNVK</sequence>
<dbReference type="GO" id="GO:0004799">
    <property type="term" value="F:thymidylate synthase activity"/>
    <property type="evidence" value="ECO:0007669"/>
    <property type="project" value="TreeGrafter"/>
</dbReference>
<dbReference type="PANTHER" id="PTHR34934">
    <property type="entry name" value="FLAVIN-DEPENDENT THYMIDYLATE SYNTHASE"/>
    <property type="match status" value="1"/>
</dbReference>
<dbReference type="GO" id="GO:0070402">
    <property type="term" value="F:NADPH binding"/>
    <property type="evidence" value="ECO:0007669"/>
    <property type="project" value="TreeGrafter"/>
</dbReference>
<comment type="caution">
    <text evidence="1">The sequence shown here is derived from an EMBL/GenBank/DDBJ whole genome shotgun (WGS) entry which is preliminary data.</text>
</comment>
<dbReference type="InterPro" id="IPR036098">
    <property type="entry name" value="Thymidylate_synthase_ThyX_sf"/>
</dbReference>
<dbReference type="Proteomes" id="UP000053467">
    <property type="component" value="Unassembled WGS sequence"/>
</dbReference>
<dbReference type="PROSITE" id="PS51331">
    <property type="entry name" value="THYX"/>
    <property type="match status" value="2"/>
</dbReference>
<protein>
    <submittedName>
        <fullName evidence="1">Putative Thymidylate synthase (FAD) (ThyX)</fullName>
    </submittedName>
</protein>
<dbReference type="GO" id="GO:0006231">
    <property type="term" value="P:dTMP biosynthetic process"/>
    <property type="evidence" value="ECO:0007669"/>
    <property type="project" value="InterPro"/>
</dbReference>
<dbReference type="AlphaFoldDB" id="A0A101I1Q4"/>
<dbReference type="SUPFAM" id="SSF69796">
    <property type="entry name" value="Thymidylate synthase-complementing protein Thy1"/>
    <property type="match status" value="2"/>
</dbReference>
<name>A0A101I1Q4_UNCT6</name>
<reference evidence="2" key="1">
    <citation type="journal article" date="2015" name="MBio">
        <title>Genome-Resolved Metagenomic Analysis Reveals Roles for Candidate Phyla and Other Microbial Community Members in Biogeochemical Transformations in Oil Reservoirs.</title>
        <authorList>
            <person name="Hu P."/>
            <person name="Tom L."/>
            <person name="Singh A."/>
            <person name="Thomas B.C."/>
            <person name="Baker B.J."/>
            <person name="Piceno Y.M."/>
            <person name="Andersen G.L."/>
            <person name="Banfield J.F."/>
        </authorList>
    </citation>
    <scope>NUCLEOTIDE SEQUENCE [LARGE SCALE GENOMIC DNA]</scope>
</reference>
<dbReference type="PANTHER" id="PTHR34934:SF1">
    <property type="entry name" value="FLAVIN-DEPENDENT THYMIDYLATE SYNTHASE"/>
    <property type="match status" value="1"/>
</dbReference>
<dbReference type="CDD" id="cd20175">
    <property type="entry name" value="ThyX"/>
    <property type="match status" value="2"/>
</dbReference>
<evidence type="ECO:0000313" key="2">
    <source>
        <dbReference type="Proteomes" id="UP000053467"/>
    </source>
</evidence>
<dbReference type="GO" id="GO:0050797">
    <property type="term" value="F:thymidylate synthase (FAD) activity"/>
    <property type="evidence" value="ECO:0007669"/>
    <property type="project" value="InterPro"/>
</dbReference>
<dbReference type="Pfam" id="PF02511">
    <property type="entry name" value="Thy1"/>
    <property type="match status" value="2"/>
</dbReference>
<organism evidence="1 2">
    <name type="scientific">candidate division TA06 bacterium 34_109</name>
    <dbReference type="NCBI Taxonomy" id="1635277"/>
    <lineage>
        <taxon>Bacteria</taxon>
        <taxon>Bacteria division TA06</taxon>
    </lineage>
</organism>
<accession>A0A101I1Q4</accession>
<dbReference type="EMBL" id="LGGX01000007">
    <property type="protein sequence ID" value="KUK87181.1"/>
    <property type="molecule type" value="Genomic_DNA"/>
</dbReference>
<dbReference type="Gene3D" id="3.30.1360.170">
    <property type="match status" value="2"/>
</dbReference>
<gene>
    <name evidence="1" type="ORF">XE03_0977</name>
</gene>